<reference evidence="2" key="1">
    <citation type="journal article" date="2005" name="Nature">
        <title>The map-based sequence of the rice genome.</title>
        <authorList>
            <consortium name="International rice genome sequencing project (IRGSP)"/>
            <person name="Matsumoto T."/>
            <person name="Wu J."/>
            <person name="Kanamori H."/>
            <person name="Katayose Y."/>
            <person name="Fujisawa M."/>
            <person name="Namiki N."/>
            <person name="Mizuno H."/>
            <person name="Yamamoto K."/>
            <person name="Antonio B.A."/>
            <person name="Baba T."/>
            <person name="Sakata K."/>
            <person name="Nagamura Y."/>
            <person name="Aoki H."/>
            <person name="Arikawa K."/>
            <person name="Arita K."/>
            <person name="Bito T."/>
            <person name="Chiden Y."/>
            <person name="Fujitsuka N."/>
            <person name="Fukunaka R."/>
            <person name="Hamada M."/>
            <person name="Harada C."/>
            <person name="Hayashi A."/>
            <person name="Hijishita S."/>
            <person name="Honda M."/>
            <person name="Hosokawa S."/>
            <person name="Ichikawa Y."/>
            <person name="Idonuma A."/>
            <person name="Iijima M."/>
            <person name="Ikeda M."/>
            <person name="Ikeno M."/>
            <person name="Ito K."/>
            <person name="Ito S."/>
            <person name="Ito T."/>
            <person name="Ito Y."/>
            <person name="Ito Y."/>
            <person name="Iwabuchi A."/>
            <person name="Kamiya K."/>
            <person name="Karasawa W."/>
            <person name="Kurita K."/>
            <person name="Katagiri S."/>
            <person name="Kikuta A."/>
            <person name="Kobayashi H."/>
            <person name="Kobayashi N."/>
            <person name="Machita K."/>
            <person name="Maehara T."/>
            <person name="Masukawa M."/>
            <person name="Mizubayashi T."/>
            <person name="Mukai Y."/>
            <person name="Nagasaki H."/>
            <person name="Nagata Y."/>
            <person name="Naito S."/>
            <person name="Nakashima M."/>
            <person name="Nakama Y."/>
            <person name="Nakamichi Y."/>
            <person name="Nakamura M."/>
            <person name="Meguro A."/>
            <person name="Negishi M."/>
            <person name="Ohta I."/>
            <person name="Ohta T."/>
            <person name="Okamoto M."/>
            <person name="Ono N."/>
            <person name="Saji S."/>
            <person name="Sakaguchi M."/>
            <person name="Sakai K."/>
            <person name="Shibata M."/>
            <person name="Shimokawa T."/>
            <person name="Song J."/>
            <person name="Takazaki Y."/>
            <person name="Terasawa K."/>
            <person name="Tsugane M."/>
            <person name="Tsuji K."/>
            <person name="Ueda S."/>
            <person name="Waki K."/>
            <person name="Yamagata H."/>
            <person name="Yamamoto M."/>
            <person name="Yamamoto S."/>
            <person name="Yamane H."/>
            <person name="Yoshiki S."/>
            <person name="Yoshihara R."/>
            <person name="Yukawa K."/>
            <person name="Zhong H."/>
            <person name="Yano M."/>
            <person name="Yuan Q."/>
            <person name="Ouyang S."/>
            <person name="Liu J."/>
            <person name="Jones K.M."/>
            <person name="Gansberger K."/>
            <person name="Moffat K."/>
            <person name="Hill J."/>
            <person name="Bera J."/>
            <person name="Fadrosh D."/>
            <person name="Jin S."/>
            <person name="Johri S."/>
            <person name="Kim M."/>
            <person name="Overton L."/>
            <person name="Reardon M."/>
            <person name="Tsitrin T."/>
            <person name="Vuong H."/>
            <person name="Weaver B."/>
            <person name="Ciecko A."/>
            <person name="Tallon L."/>
            <person name="Jackson J."/>
            <person name="Pai G."/>
            <person name="Aken S.V."/>
            <person name="Utterback T."/>
            <person name="Reidmuller S."/>
            <person name="Feldblyum T."/>
            <person name="Hsiao J."/>
            <person name="Zismann V."/>
            <person name="Iobst S."/>
            <person name="de Vazeille A.R."/>
            <person name="Buell C.R."/>
            <person name="Ying K."/>
            <person name="Li Y."/>
            <person name="Lu T."/>
            <person name="Huang Y."/>
            <person name="Zhao Q."/>
            <person name="Feng Q."/>
            <person name="Zhang L."/>
            <person name="Zhu J."/>
            <person name="Weng Q."/>
            <person name="Mu J."/>
            <person name="Lu Y."/>
            <person name="Fan D."/>
            <person name="Liu Y."/>
            <person name="Guan J."/>
            <person name="Zhang Y."/>
            <person name="Yu S."/>
            <person name="Liu X."/>
            <person name="Zhang Y."/>
            <person name="Hong G."/>
            <person name="Han B."/>
            <person name="Choisne N."/>
            <person name="Demange N."/>
            <person name="Orjeda G."/>
            <person name="Samain S."/>
            <person name="Cattolico L."/>
            <person name="Pelletier E."/>
            <person name="Couloux A."/>
            <person name="Segurens B."/>
            <person name="Wincker P."/>
            <person name="D'Hont A."/>
            <person name="Scarpelli C."/>
            <person name="Weissenbach J."/>
            <person name="Salanoubat M."/>
            <person name="Quetier F."/>
            <person name="Yu Y."/>
            <person name="Kim H.R."/>
            <person name="Rambo T."/>
            <person name="Currie J."/>
            <person name="Collura K."/>
            <person name="Luo M."/>
            <person name="Yang T."/>
            <person name="Ammiraju J.S.S."/>
            <person name="Engler F."/>
            <person name="Soderlund C."/>
            <person name="Wing R.A."/>
            <person name="Palmer L.E."/>
            <person name="de la Bastide M."/>
            <person name="Spiegel L."/>
            <person name="Nascimento L."/>
            <person name="Zutavern T."/>
            <person name="O'Shaughnessy A."/>
            <person name="Dike S."/>
            <person name="Dedhia N."/>
            <person name="Preston R."/>
            <person name="Balija V."/>
            <person name="McCombie W.R."/>
            <person name="Chow T."/>
            <person name="Chen H."/>
            <person name="Chung M."/>
            <person name="Chen C."/>
            <person name="Shaw J."/>
            <person name="Wu H."/>
            <person name="Hsiao K."/>
            <person name="Chao Y."/>
            <person name="Chu M."/>
            <person name="Cheng C."/>
            <person name="Hour A."/>
            <person name="Lee P."/>
            <person name="Lin S."/>
            <person name="Lin Y."/>
            <person name="Liou J."/>
            <person name="Liu S."/>
            <person name="Hsing Y."/>
            <person name="Raghuvanshi S."/>
            <person name="Mohanty A."/>
            <person name="Bharti A.K."/>
            <person name="Gaur A."/>
            <person name="Gupta V."/>
            <person name="Kumar D."/>
            <person name="Ravi V."/>
            <person name="Vij S."/>
            <person name="Kapur A."/>
            <person name="Khurana P."/>
            <person name="Khurana P."/>
            <person name="Khurana J.P."/>
            <person name="Tyagi A.K."/>
            <person name="Gaikwad K."/>
            <person name="Singh A."/>
            <person name="Dalal V."/>
            <person name="Srivastava S."/>
            <person name="Dixit A."/>
            <person name="Pal A.K."/>
            <person name="Ghazi I.A."/>
            <person name="Yadav M."/>
            <person name="Pandit A."/>
            <person name="Bhargava A."/>
            <person name="Sureshbabu K."/>
            <person name="Batra K."/>
            <person name="Sharma T.R."/>
            <person name="Mohapatra T."/>
            <person name="Singh N.K."/>
            <person name="Messing J."/>
            <person name="Nelson A.B."/>
            <person name="Fuks G."/>
            <person name="Kavchok S."/>
            <person name="Keizer G."/>
            <person name="Linton E."/>
            <person name="Llaca V."/>
            <person name="Song R."/>
            <person name="Tanyolac B."/>
            <person name="Young S."/>
            <person name="Ho-Il K."/>
            <person name="Hahn J.H."/>
            <person name="Sangsakoo G."/>
            <person name="Vanavichit A."/>
            <person name="de Mattos Luiz.A.T."/>
            <person name="Zimmer P.D."/>
            <person name="Malone G."/>
            <person name="Dellagostin O."/>
            <person name="de Oliveira A.C."/>
            <person name="Bevan M."/>
            <person name="Bancroft I."/>
            <person name="Minx P."/>
            <person name="Cordum H."/>
            <person name="Wilson R."/>
            <person name="Cheng Z."/>
            <person name="Jin W."/>
            <person name="Jiang J."/>
            <person name="Leong S.A."/>
            <person name="Iwama H."/>
            <person name="Gojobori T."/>
            <person name="Itoh T."/>
            <person name="Niimura Y."/>
            <person name="Fujii Y."/>
            <person name="Habara T."/>
            <person name="Sakai H."/>
            <person name="Sato Y."/>
            <person name="Wilson G."/>
            <person name="Kumar K."/>
            <person name="McCouch S."/>
            <person name="Juretic N."/>
            <person name="Hoen D."/>
            <person name="Wright S."/>
            <person name="Bruskiewich R."/>
            <person name="Bureau T."/>
            <person name="Miyao A."/>
            <person name="Hirochika H."/>
            <person name="Nishikawa T."/>
            <person name="Kadowaki K."/>
            <person name="Sugiura M."/>
            <person name="Burr B."/>
            <person name="Sasaki T."/>
        </authorList>
    </citation>
    <scope>NUCLEOTIDE SEQUENCE [LARGE SCALE GENOMIC DNA]</scope>
    <source>
        <strain evidence="2">cv. Nipponbare</strain>
    </source>
</reference>
<evidence type="ECO:0000313" key="2">
    <source>
        <dbReference type="Proteomes" id="UP000059680"/>
    </source>
</evidence>
<dbReference type="EMBL" id="AP014964">
    <property type="protein sequence ID" value="BAT06758.1"/>
    <property type="molecule type" value="Genomic_DNA"/>
</dbReference>
<evidence type="ECO:0000313" key="1">
    <source>
        <dbReference type="EMBL" id="BAT06758.1"/>
    </source>
</evidence>
<sequence>MLLRSEPLKEPERIQSWERLKPLASSISGAHTLMVARAPYTSAAVYAIACCRRFPIACIVVGRRQRAPHLLLAAEEGEGASALHVRGGGPADGHRAPGAVARVVPRLPRPPA</sequence>
<protein>
    <submittedName>
        <fullName evidence="1">Os08g0566250 protein</fullName>
    </submittedName>
</protein>
<dbReference type="Proteomes" id="UP000059680">
    <property type="component" value="Chromosome 8"/>
</dbReference>
<organism evidence="1 2">
    <name type="scientific">Oryza sativa subsp. japonica</name>
    <name type="common">Rice</name>
    <dbReference type="NCBI Taxonomy" id="39947"/>
    <lineage>
        <taxon>Eukaryota</taxon>
        <taxon>Viridiplantae</taxon>
        <taxon>Streptophyta</taxon>
        <taxon>Embryophyta</taxon>
        <taxon>Tracheophyta</taxon>
        <taxon>Spermatophyta</taxon>
        <taxon>Magnoliopsida</taxon>
        <taxon>Liliopsida</taxon>
        <taxon>Poales</taxon>
        <taxon>Poaceae</taxon>
        <taxon>BOP clade</taxon>
        <taxon>Oryzoideae</taxon>
        <taxon>Oryzeae</taxon>
        <taxon>Oryzinae</taxon>
        <taxon>Oryza</taxon>
        <taxon>Oryza sativa</taxon>
    </lineage>
</organism>
<dbReference type="PaxDb" id="39947-A0A0P0XIC0"/>
<name>A0A0P0XIC0_ORYSJ</name>
<dbReference type="AlphaFoldDB" id="A0A0P0XIC0"/>
<gene>
    <name evidence="1" type="ordered locus">Os08g0566250</name>
    <name evidence="1" type="ORF">OSNPB_080566250</name>
</gene>
<proteinExistence type="predicted"/>
<dbReference type="InParanoid" id="A0A0P0XIC0"/>
<accession>A0A0P0XIC0</accession>
<keyword evidence="2" id="KW-1185">Reference proteome</keyword>
<reference evidence="1 2" key="3">
    <citation type="journal article" date="2013" name="Rice">
        <title>Improvement of the Oryza sativa Nipponbare reference genome using next generation sequence and optical map data.</title>
        <authorList>
            <person name="Kawahara Y."/>
            <person name="de la Bastide M."/>
            <person name="Hamilton J.P."/>
            <person name="Kanamori H."/>
            <person name="McCombie W.R."/>
            <person name="Ouyang S."/>
            <person name="Schwartz D.C."/>
            <person name="Tanaka T."/>
            <person name="Wu J."/>
            <person name="Zhou S."/>
            <person name="Childs K.L."/>
            <person name="Davidson R.M."/>
            <person name="Lin H."/>
            <person name="Quesada-Ocampo L."/>
            <person name="Vaillancourt B."/>
            <person name="Sakai H."/>
            <person name="Lee S.S."/>
            <person name="Kim J."/>
            <person name="Numa H."/>
            <person name="Itoh T."/>
            <person name="Buell C.R."/>
            <person name="Matsumoto T."/>
        </authorList>
    </citation>
    <scope>NUCLEOTIDE SEQUENCE [LARGE SCALE GENOMIC DNA]</scope>
    <source>
        <strain evidence="2">cv. Nipponbare</strain>
    </source>
</reference>
<reference evidence="1 2" key="2">
    <citation type="journal article" date="2013" name="Plant Cell Physiol.">
        <title>Rice Annotation Project Database (RAP-DB): an integrative and interactive database for rice genomics.</title>
        <authorList>
            <person name="Sakai H."/>
            <person name="Lee S.S."/>
            <person name="Tanaka T."/>
            <person name="Numa H."/>
            <person name="Kim J."/>
            <person name="Kawahara Y."/>
            <person name="Wakimoto H."/>
            <person name="Yang C.C."/>
            <person name="Iwamoto M."/>
            <person name="Abe T."/>
            <person name="Yamada Y."/>
            <person name="Muto A."/>
            <person name="Inokuchi H."/>
            <person name="Ikemura T."/>
            <person name="Matsumoto T."/>
            <person name="Sasaki T."/>
            <person name="Itoh T."/>
        </authorList>
    </citation>
    <scope>NUCLEOTIDE SEQUENCE [LARGE SCALE GENOMIC DNA]</scope>
    <source>
        <strain evidence="2">cv. Nipponbare</strain>
    </source>
</reference>
<dbReference type="Gramene" id="Os08t0566250-00">
    <property type="protein sequence ID" value="Os08t0566250-00"/>
    <property type="gene ID" value="Os08g0566250"/>
</dbReference>